<dbReference type="PIRSF" id="PIRSF024492">
    <property type="entry name" value="UCP024492"/>
    <property type="match status" value="1"/>
</dbReference>
<dbReference type="PANTHER" id="PTHR39337:SF1">
    <property type="entry name" value="BLR5642 PROTEIN"/>
    <property type="match status" value="1"/>
</dbReference>
<protein>
    <submittedName>
        <fullName evidence="1">Fe-S cluster assembly protein HesB</fullName>
    </submittedName>
</protein>
<accession>A0A1B8ZPI5</accession>
<dbReference type="STRING" id="651561.BBI00_03720"/>
<dbReference type="AlphaFoldDB" id="A0A1B8ZPI5"/>
<dbReference type="Pfam" id="PF04343">
    <property type="entry name" value="DUF488"/>
    <property type="match status" value="1"/>
</dbReference>
<gene>
    <name evidence="1" type="ORF">BBI00_03720</name>
</gene>
<dbReference type="RefSeq" id="WP_065397506.1">
    <property type="nucleotide sequence ID" value="NZ_JBOBHW010000002.1"/>
</dbReference>
<reference evidence="2" key="1">
    <citation type="submission" date="2016-07" db="EMBL/GenBank/DDBJ databases">
        <authorList>
            <person name="Florea S."/>
            <person name="Webb J.S."/>
            <person name="Jaromczyk J."/>
            <person name="Schardl C.L."/>
        </authorList>
    </citation>
    <scope>NUCLEOTIDE SEQUENCE [LARGE SCALE GENOMIC DNA]</scope>
    <source>
        <strain evidence="2">CC-VM-7</strain>
    </source>
</reference>
<dbReference type="Proteomes" id="UP000093432">
    <property type="component" value="Unassembled WGS sequence"/>
</dbReference>
<evidence type="ECO:0000313" key="2">
    <source>
        <dbReference type="Proteomes" id="UP000093432"/>
    </source>
</evidence>
<name>A0A1B8ZPI5_9FLAO</name>
<comment type="caution">
    <text evidence="1">The sequence shown here is derived from an EMBL/GenBank/DDBJ whole genome shotgun (WGS) entry which is preliminary data.</text>
</comment>
<dbReference type="OrthoDB" id="9789109at2"/>
<dbReference type="InterPro" id="IPR014519">
    <property type="entry name" value="UCP024492"/>
</dbReference>
<proteinExistence type="predicted"/>
<sequence length="181" mass="21253">MEPQKKPVIYTIGHSNRSLEEFLKMLTSFHIEILADVRRFAGSKRYPWFSKENLEKVLPENNIEYIHLEELGGRRKVQPDSVNSRWKNESFRGYADYMQTPEFIKAVEKLEGIAMKKTTAFMCSEAVWWSCHRSMISDDLKAKGWKVEHIMNINKAEEHPYTAPARIRDGNVFYSDESLFD</sequence>
<organism evidence="1 2">
    <name type="scientific">Chryseobacterium arthrosphaerae</name>
    <dbReference type="NCBI Taxonomy" id="651561"/>
    <lineage>
        <taxon>Bacteria</taxon>
        <taxon>Pseudomonadati</taxon>
        <taxon>Bacteroidota</taxon>
        <taxon>Flavobacteriia</taxon>
        <taxon>Flavobacteriales</taxon>
        <taxon>Weeksellaceae</taxon>
        <taxon>Chryseobacterium group</taxon>
        <taxon>Chryseobacterium</taxon>
    </lineage>
</organism>
<dbReference type="EMBL" id="MAYG01000001">
    <property type="protein sequence ID" value="OCA73501.1"/>
    <property type="molecule type" value="Genomic_DNA"/>
</dbReference>
<evidence type="ECO:0000313" key="1">
    <source>
        <dbReference type="EMBL" id="OCA73501.1"/>
    </source>
</evidence>
<dbReference type="InterPro" id="IPR007438">
    <property type="entry name" value="DUF488"/>
</dbReference>
<dbReference type="PANTHER" id="PTHR39337">
    <property type="entry name" value="BLR5642 PROTEIN"/>
    <property type="match status" value="1"/>
</dbReference>